<evidence type="ECO:0000313" key="2">
    <source>
        <dbReference type="Proteomes" id="UP001484535"/>
    </source>
</evidence>
<keyword evidence="2" id="KW-1185">Reference proteome</keyword>
<dbReference type="Gene3D" id="1.25.40.10">
    <property type="entry name" value="Tetratricopeptide repeat domain"/>
    <property type="match status" value="1"/>
</dbReference>
<dbReference type="InterPro" id="IPR006597">
    <property type="entry name" value="Sel1-like"/>
</dbReference>
<gene>
    <name evidence="1" type="ORF">ABDJ38_16590</name>
</gene>
<evidence type="ECO:0008006" key="3">
    <source>
        <dbReference type="Google" id="ProtNLM"/>
    </source>
</evidence>
<dbReference type="EMBL" id="JBDLBR010000011">
    <property type="protein sequence ID" value="MEN7538789.1"/>
    <property type="molecule type" value="Genomic_DNA"/>
</dbReference>
<organism evidence="1 2">
    <name type="scientific">Aurantiacibacter flavus</name>
    <dbReference type="NCBI Taxonomy" id="3145232"/>
    <lineage>
        <taxon>Bacteria</taxon>
        <taxon>Pseudomonadati</taxon>
        <taxon>Pseudomonadota</taxon>
        <taxon>Alphaproteobacteria</taxon>
        <taxon>Sphingomonadales</taxon>
        <taxon>Erythrobacteraceae</taxon>
        <taxon>Aurantiacibacter</taxon>
    </lineage>
</organism>
<protein>
    <recommendedName>
        <fullName evidence="3">Sel1 repeat family protein</fullName>
    </recommendedName>
</protein>
<comment type="caution">
    <text evidence="1">The sequence shown here is derived from an EMBL/GenBank/DDBJ whole genome shotgun (WGS) entry which is preliminary data.</text>
</comment>
<dbReference type="SMART" id="SM00671">
    <property type="entry name" value="SEL1"/>
    <property type="match status" value="2"/>
</dbReference>
<dbReference type="Proteomes" id="UP001484535">
    <property type="component" value="Unassembled WGS sequence"/>
</dbReference>
<accession>A0ABV0D0X4</accession>
<proteinExistence type="predicted"/>
<evidence type="ECO:0000313" key="1">
    <source>
        <dbReference type="EMBL" id="MEN7538789.1"/>
    </source>
</evidence>
<dbReference type="RefSeq" id="WP_346786252.1">
    <property type="nucleotide sequence ID" value="NZ_JBDLBR010000011.1"/>
</dbReference>
<dbReference type="SUPFAM" id="SSF81901">
    <property type="entry name" value="HCP-like"/>
    <property type="match status" value="1"/>
</dbReference>
<reference evidence="1 2" key="1">
    <citation type="submission" date="2024-05" db="EMBL/GenBank/DDBJ databases">
        <authorList>
            <person name="Park S."/>
        </authorList>
    </citation>
    <scope>NUCLEOTIDE SEQUENCE [LARGE SCALE GENOMIC DNA]</scope>
    <source>
        <strain evidence="1 2">DGU5</strain>
    </source>
</reference>
<dbReference type="InterPro" id="IPR011990">
    <property type="entry name" value="TPR-like_helical_dom_sf"/>
</dbReference>
<sequence>MTTTDTRTESQIKDDAWAAMQRYDYETAFRDFSALLPSNEPDVLNALGWMCERGKGHSKDLEQAAVYYRQSTETGSQYGLLGLGDVLSDLGRESEARSVYEEGAVQGYTPAMCRYGRILVGDDRSPSERQQGMVLLQEAAAEGNILARRTLLGLEMKKSRSIIGKAWVGFQILRLVTSGVPKIARDPSAPEVM</sequence>
<name>A0ABV0D0X4_9SPHN</name>